<protein>
    <recommendedName>
        <fullName evidence="4">Flagellar brake protein YcgR</fullName>
    </recommendedName>
    <alternativeName>
        <fullName evidence="4">Cyclic di-GMP binding protein YcgR</fullName>
    </alternativeName>
</protein>
<feature type="domain" description="Type III secretion system flagellar brake protein YcgR PilZN" evidence="6">
    <location>
        <begin position="21"/>
        <end position="126"/>
    </location>
</feature>
<organism evidence="7 8">
    <name type="scientific">Deefgea piscis</name>
    <dbReference type="NCBI Taxonomy" id="2739061"/>
    <lineage>
        <taxon>Bacteria</taxon>
        <taxon>Pseudomonadati</taxon>
        <taxon>Pseudomonadota</taxon>
        <taxon>Betaproteobacteria</taxon>
        <taxon>Neisseriales</taxon>
        <taxon>Chitinibacteraceae</taxon>
        <taxon>Deefgea</taxon>
    </lineage>
</organism>
<sequence>MSDEVNGGIAPIGEQEDIAPYRITAIMEIAFVLRNLAQSNANLALYFNAGRDMMLSRVLSVDTKAQQFIIDVGGHEATNTAITQASKILFVTALDNVKIQFSVGLAKRCQFEGKAAFTIQFPNDLIKLQRREFFRLLTPITNPLTCELSLPNSQKMQLELHDISLGGAGIWLKEEPKDEFPSGLVLNQVNFDLASAGFAKVDIEIRSTHSVTMADGKVRWLLGVRFVDLPRPIENSLQRLLANLERERKALIG</sequence>
<dbReference type="InterPro" id="IPR023787">
    <property type="entry name" value="T3SS_YcgR"/>
</dbReference>
<evidence type="ECO:0000256" key="4">
    <source>
        <dbReference type="HAMAP-Rule" id="MF_01457"/>
    </source>
</evidence>
<comment type="subunit">
    <text evidence="4">Monomer. Interacts with the flagellar basal bodies.</text>
</comment>
<keyword evidence="3 4" id="KW-0975">Bacterial flagellum</keyword>
<evidence type="ECO:0000259" key="5">
    <source>
        <dbReference type="Pfam" id="PF07238"/>
    </source>
</evidence>
<dbReference type="InterPro" id="IPR012349">
    <property type="entry name" value="Split_barrel_FMN-bd"/>
</dbReference>
<keyword evidence="7" id="KW-0282">Flagellum</keyword>
<dbReference type="GO" id="GO:0035438">
    <property type="term" value="F:cyclic-di-GMP binding"/>
    <property type="evidence" value="ECO:0007669"/>
    <property type="project" value="UniProtKB-UniRule"/>
</dbReference>
<dbReference type="EMBL" id="CP054143">
    <property type="protein sequence ID" value="QKJ67683.1"/>
    <property type="molecule type" value="Genomic_DNA"/>
</dbReference>
<proteinExistence type="inferred from homology"/>
<dbReference type="GO" id="GO:0009425">
    <property type="term" value="C:bacterial-type flagellum basal body"/>
    <property type="evidence" value="ECO:0007669"/>
    <property type="project" value="UniProtKB-SubCell"/>
</dbReference>
<dbReference type="InterPro" id="IPR009926">
    <property type="entry name" value="T3SS_YcgR_PilZN"/>
</dbReference>
<keyword evidence="2 4" id="KW-0547">Nucleotide-binding</keyword>
<keyword evidence="1 4" id="KW-0973">c-di-GMP</keyword>
<keyword evidence="7" id="KW-0966">Cell projection</keyword>
<keyword evidence="7" id="KW-0969">Cilium</keyword>
<gene>
    <name evidence="4" type="primary">ycgR</name>
    <name evidence="7" type="ORF">HQN60_13705</name>
</gene>
<accession>A0A6M8SQT6</accession>
<comment type="function">
    <text evidence="4">Acts as a flagellar brake, regulating swimming and swarming in a bis-(3'-5') cyclic diguanylic acid (c-di-GMP)-dependent manner. Binds 1 c-di-GMP dimer per subunit. Increasing levels of c-di-GMP lead to decreased motility.</text>
</comment>
<feature type="domain" description="PilZ" evidence="5">
    <location>
        <begin position="129"/>
        <end position="242"/>
    </location>
</feature>
<dbReference type="Gene3D" id="2.40.10.220">
    <property type="entry name" value="predicted glycosyltransferase like domains"/>
    <property type="match status" value="1"/>
</dbReference>
<keyword evidence="8" id="KW-1185">Reference proteome</keyword>
<dbReference type="InterPro" id="IPR009875">
    <property type="entry name" value="PilZ_domain"/>
</dbReference>
<dbReference type="GO" id="GO:0071973">
    <property type="term" value="P:bacterial-type flagellum-dependent cell motility"/>
    <property type="evidence" value="ECO:0007669"/>
    <property type="project" value="UniProtKB-UniRule"/>
</dbReference>
<evidence type="ECO:0000313" key="7">
    <source>
        <dbReference type="EMBL" id="QKJ67683.1"/>
    </source>
</evidence>
<dbReference type="Pfam" id="PF07317">
    <property type="entry name" value="PilZN"/>
    <property type="match status" value="1"/>
</dbReference>
<evidence type="ECO:0000256" key="2">
    <source>
        <dbReference type="ARBA" id="ARBA00022741"/>
    </source>
</evidence>
<dbReference type="Pfam" id="PF07238">
    <property type="entry name" value="PilZ"/>
    <property type="match status" value="1"/>
</dbReference>
<name>A0A6M8SQT6_9NEIS</name>
<dbReference type="HAMAP" id="MF_01457">
    <property type="entry name" value="YcgR"/>
    <property type="match status" value="1"/>
</dbReference>
<dbReference type="KEGG" id="dee:HQN60_13705"/>
<evidence type="ECO:0000313" key="8">
    <source>
        <dbReference type="Proteomes" id="UP000504844"/>
    </source>
</evidence>
<comment type="subcellular location">
    <subcellularLocation>
        <location evidence="4">Bacterial flagellum basal body</location>
    </subcellularLocation>
</comment>
<dbReference type="Gene3D" id="2.30.110.10">
    <property type="entry name" value="Electron Transport, Fmn-binding Protein, Chain A"/>
    <property type="match status" value="1"/>
</dbReference>
<evidence type="ECO:0000259" key="6">
    <source>
        <dbReference type="Pfam" id="PF07317"/>
    </source>
</evidence>
<dbReference type="Proteomes" id="UP000504844">
    <property type="component" value="Chromosome"/>
</dbReference>
<comment type="similarity">
    <text evidence="4">Belongs to the YcgR family.</text>
</comment>
<dbReference type="GO" id="GO:0071945">
    <property type="term" value="P:regulation of bacterial-type flagellum-dependent cell motility by regulation of motor speed"/>
    <property type="evidence" value="ECO:0007669"/>
    <property type="project" value="UniProtKB-UniRule"/>
</dbReference>
<dbReference type="AlphaFoldDB" id="A0A6M8SQT6"/>
<evidence type="ECO:0000256" key="1">
    <source>
        <dbReference type="ARBA" id="ARBA00022636"/>
    </source>
</evidence>
<dbReference type="RefSeq" id="WP_173534184.1">
    <property type="nucleotide sequence ID" value="NZ_CP054143.1"/>
</dbReference>
<evidence type="ECO:0000256" key="3">
    <source>
        <dbReference type="ARBA" id="ARBA00023143"/>
    </source>
</evidence>
<reference evidence="7 8" key="1">
    <citation type="submission" date="2020-05" db="EMBL/GenBank/DDBJ databases">
        <title>Complete genome sequence of Deefgea sp. D17.</title>
        <authorList>
            <person name="Bae J.-W."/>
            <person name="Han J.E."/>
        </authorList>
    </citation>
    <scope>NUCLEOTIDE SEQUENCE [LARGE SCALE GENOMIC DNA]</scope>
    <source>
        <strain evidence="7 8">D17</strain>
    </source>
</reference>